<feature type="transmembrane region" description="Helical" evidence="12">
    <location>
        <begin position="467"/>
        <end position="488"/>
    </location>
</feature>
<feature type="domain" description="Glycosyltransferase 2-like" evidence="13">
    <location>
        <begin position="240"/>
        <end position="430"/>
    </location>
</feature>
<dbReference type="Gene3D" id="3.90.550.10">
    <property type="entry name" value="Spore Coat Polysaccharide Biosynthesis Protein SpsA, Chain A"/>
    <property type="match status" value="1"/>
</dbReference>
<comment type="caution">
    <text evidence="14">The sequence shown here is derived from an EMBL/GenBank/DDBJ whole genome shotgun (WGS) entry which is preliminary data.</text>
</comment>
<evidence type="ECO:0000256" key="2">
    <source>
        <dbReference type="ARBA" id="ARBA00005001"/>
    </source>
</evidence>
<evidence type="ECO:0000256" key="4">
    <source>
        <dbReference type="ARBA" id="ARBA00020585"/>
    </source>
</evidence>
<dbReference type="AlphaFoldDB" id="A0A2J7TER7"/>
<keyword evidence="11 12" id="KW-0472">Membrane</keyword>
<dbReference type="Proteomes" id="UP000236286">
    <property type="component" value="Unassembled WGS sequence"/>
</dbReference>
<feature type="transmembrane region" description="Helical" evidence="12">
    <location>
        <begin position="96"/>
        <end position="123"/>
    </location>
</feature>
<keyword evidence="7" id="KW-0328">Glycosyltransferase</keyword>
<keyword evidence="8 14" id="KW-0808">Transferase</keyword>
<organism evidence="14 15">
    <name type="scientific">Methylocella silvestris</name>
    <dbReference type="NCBI Taxonomy" id="199596"/>
    <lineage>
        <taxon>Bacteria</taxon>
        <taxon>Pseudomonadati</taxon>
        <taxon>Pseudomonadota</taxon>
        <taxon>Alphaproteobacteria</taxon>
        <taxon>Hyphomicrobiales</taxon>
        <taxon>Beijerinckiaceae</taxon>
        <taxon>Methylocella</taxon>
    </lineage>
</organism>
<dbReference type="PANTHER" id="PTHR43867:SF5">
    <property type="entry name" value="GLUCANS BIOSYNTHESIS GLUCOSYLTRANSFERASE H"/>
    <property type="match status" value="1"/>
</dbReference>
<dbReference type="InterPro" id="IPR029044">
    <property type="entry name" value="Nucleotide-diphossugar_trans"/>
</dbReference>
<evidence type="ECO:0000259" key="13">
    <source>
        <dbReference type="Pfam" id="PF13632"/>
    </source>
</evidence>
<dbReference type="NCBIfam" id="NF003956">
    <property type="entry name" value="PRK05454.1-3"/>
    <property type="match status" value="1"/>
</dbReference>
<evidence type="ECO:0000256" key="12">
    <source>
        <dbReference type="SAM" id="Phobius"/>
    </source>
</evidence>
<evidence type="ECO:0000313" key="15">
    <source>
        <dbReference type="Proteomes" id="UP000236286"/>
    </source>
</evidence>
<sequence>MTETDPALRRPQPRDAGGESVGVFSAMPAESPLDMPTQSLSRFDSSSRRKNVLRHPWLGVMFARLFVFGGGLALTCYGAYEMYEVVAVGGVTLLEWALLILFVANFSWIALAFSSGLAGLLWLMFFAPRAPALPAVLHERTAIVMPIYNEAPARIFAALEAMIEDVAASGLAQSFDWFFLSDTTNAEIFLAEERAFIDLRQRIGGAARVYYRHRPKNLNRKAGNIEDFVTRWGGRYPHMVVLDADSLMTGPAIVTLAAAMESDPDAGIIQTLPLIINRNTLFARVQQFAARIYGPVIAAGVSVWMGREGNYWGHNAIIRTRAFAAHCGLPGLGGRPPFGGHILSHDFVEAALILRAGYGVYMLPTLGGSFEESPPSLIDLSARDRRWCQGNLQHLRVLPARGFKMASRQHFITGIMAYVSSPLWMLQLFVGIILVIQASYIRPEYFSREFTLFPTWPRFDAERSLNLFALTMAILLTPKLFGLLLALFQGRTRRGCGGAIRLILSALFEIIMSALLAPIMMLIQAGHVMHFAFGFDTGWDPQRRDDGSIAFGAIVRRHRSHVAMGVVTLIAGFMIAPSLVAWMSPTIIGLILAILISWSTGLLNVGMAFRRAGLLLTPEEQSKPPIVARANELARQFGPDAPQDFEAEAAFPDDPKFWALHLAWLPAQKRQAGDISAEWALANAKLENAETMDAAIAWLTPKERMALLNDPALIARLLQLPRKSTAPEQLASVG</sequence>
<evidence type="ECO:0000313" key="14">
    <source>
        <dbReference type="EMBL" id="PNG25249.1"/>
    </source>
</evidence>
<dbReference type="InterPro" id="IPR050321">
    <property type="entry name" value="Glycosyltr_2/OpgH_subfam"/>
</dbReference>
<evidence type="ECO:0000256" key="10">
    <source>
        <dbReference type="ARBA" id="ARBA00022989"/>
    </source>
</evidence>
<dbReference type="CDD" id="cd04191">
    <property type="entry name" value="Glucan_BSP_MdoH"/>
    <property type="match status" value="1"/>
</dbReference>
<accession>A0A2J7TER7</accession>
<feature type="transmembrane region" description="Helical" evidence="12">
    <location>
        <begin position="57"/>
        <end position="80"/>
    </location>
</feature>
<comment type="subcellular location">
    <subcellularLocation>
        <location evidence="1">Cell inner membrane</location>
        <topology evidence="1">Multi-pass membrane protein</topology>
    </subcellularLocation>
</comment>
<evidence type="ECO:0000256" key="6">
    <source>
        <dbReference type="ARBA" id="ARBA00022519"/>
    </source>
</evidence>
<feature type="transmembrane region" description="Helical" evidence="12">
    <location>
        <begin position="587"/>
        <end position="609"/>
    </location>
</feature>
<dbReference type="PANTHER" id="PTHR43867">
    <property type="entry name" value="CELLULOSE SYNTHASE CATALYTIC SUBUNIT A [UDP-FORMING]"/>
    <property type="match status" value="1"/>
</dbReference>
<dbReference type="NCBIfam" id="NF003962">
    <property type="entry name" value="PRK05454.2-5"/>
    <property type="match status" value="1"/>
</dbReference>
<comment type="similarity">
    <text evidence="3">Belongs to the glycosyltransferase 2 family. OpgH subfamily.</text>
</comment>
<feature type="transmembrane region" description="Helical" evidence="12">
    <location>
        <begin position="562"/>
        <end position="580"/>
    </location>
</feature>
<dbReference type="Pfam" id="PF13632">
    <property type="entry name" value="Glyco_trans_2_3"/>
    <property type="match status" value="1"/>
</dbReference>
<dbReference type="InterPro" id="IPR001173">
    <property type="entry name" value="Glyco_trans_2-like"/>
</dbReference>
<evidence type="ECO:0000256" key="7">
    <source>
        <dbReference type="ARBA" id="ARBA00022676"/>
    </source>
</evidence>
<dbReference type="EMBL" id="PDZR01000018">
    <property type="protein sequence ID" value="PNG25249.1"/>
    <property type="molecule type" value="Genomic_DNA"/>
</dbReference>
<name>A0A2J7TER7_METSI</name>
<gene>
    <name evidence="14" type="ORF">CR492_14490</name>
</gene>
<reference evidence="14 15" key="1">
    <citation type="submission" date="2017-10" db="EMBL/GenBank/DDBJ databases">
        <title>Genome announcement of Methylocella silvestris TVC from permafrost.</title>
        <authorList>
            <person name="Wang J."/>
            <person name="Geng K."/>
            <person name="Ul-Haque F."/>
            <person name="Crombie A.T."/>
            <person name="Street L.E."/>
            <person name="Wookey P.A."/>
            <person name="Murrell J.C."/>
            <person name="Pratscher J."/>
        </authorList>
    </citation>
    <scope>NUCLEOTIDE SEQUENCE [LARGE SCALE GENOMIC DNA]</scope>
    <source>
        <strain evidence="14 15">TVC</strain>
    </source>
</reference>
<evidence type="ECO:0000256" key="1">
    <source>
        <dbReference type="ARBA" id="ARBA00004429"/>
    </source>
</evidence>
<protein>
    <recommendedName>
        <fullName evidence="4">Glucans biosynthesis glucosyltransferase H</fullName>
    </recommendedName>
</protein>
<evidence type="ECO:0000256" key="3">
    <source>
        <dbReference type="ARBA" id="ARBA00009337"/>
    </source>
</evidence>
<dbReference type="OrthoDB" id="9775281at2"/>
<evidence type="ECO:0000256" key="11">
    <source>
        <dbReference type="ARBA" id="ARBA00023136"/>
    </source>
</evidence>
<evidence type="ECO:0000256" key="5">
    <source>
        <dbReference type="ARBA" id="ARBA00022475"/>
    </source>
</evidence>
<keyword evidence="6" id="KW-0997">Cell inner membrane</keyword>
<evidence type="ECO:0000256" key="8">
    <source>
        <dbReference type="ARBA" id="ARBA00022679"/>
    </source>
</evidence>
<comment type="pathway">
    <text evidence="2">Glycan metabolism; osmoregulated periplasmic glucan (OPG) biosynthesis.</text>
</comment>
<feature type="transmembrane region" description="Helical" evidence="12">
    <location>
        <begin position="500"/>
        <end position="523"/>
    </location>
</feature>
<keyword evidence="10 12" id="KW-1133">Transmembrane helix</keyword>
<dbReference type="GO" id="GO:0005886">
    <property type="term" value="C:plasma membrane"/>
    <property type="evidence" value="ECO:0007669"/>
    <property type="project" value="UniProtKB-SubCell"/>
</dbReference>
<dbReference type="SUPFAM" id="SSF53448">
    <property type="entry name" value="Nucleotide-diphospho-sugar transferases"/>
    <property type="match status" value="1"/>
</dbReference>
<proteinExistence type="inferred from homology"/>
<feature type="transmembrane region" description="Helical" evidence="12">
    <location>
        <begin position="411"/>
        <end position="436"/>
    </location>
</feature>
<keyword evidence="5" id="KW-1003">Cell membrane</keyword>
<dbReference type="NCBIfam" id="NF003958">
    <property type="entry name" value="PRK05454.2-1"/>
    <property type="match status" value="1"/>
</dbReference>
<keyword evidence="9 12" id="KW-0812">Transmembrane</keyword>
<evidence type="ECO:0000256" key="9">
    <source>
        <dbReference type="ARBA" id="ARBA00022692"/>
    </source>
</evidence>
<dbReference type="GO" id="GO:0016758">
    <property type="term" value="F:hexosyltransferase activity"/>
    <property type="evidence" value="ECO:0007669"/>
    <property type="project" value="TreeGrafter"/>
</dbReference>